<evidence type="ECO:0000256" key="2">
    <source>
        <dbReference type="ARBA" id="ARBA00022475"/>
    </source>
</evidence>
<accession>A0ABW2SQM2</accession>
<feature type="region of interest" description="Disordered" evidence="7">
    <location>
        <begin position="100"/>
        <end position="130"/>
    </location>
</feature>
<dbReference type="PANTHER" id="PTHR30572:SF4">
    <property type="entry name" value="ABC TRANSPORTER PERMEASE YTRF"/>
    <property type="match status" value="1"/>
</dbReference>
<evidence type="ECO:0000256" key="8">
    <source>
        <dbReference type="SAM" id="Phobius"/>
    </source>
</evidence>
<dbReference type="Pfam" id="PF02687">
    <property type="entry name" value="FtsX"/>
    <property type="match status" value="1"/>
</dbReference>
<feature type="transmembrane region" description="Helical" evidence="8">
    <location>
        <begin position="345"/>
        <end position="370"/>
    </location>
</feature>
<evidence type="ECO:0000256" key="6">
    <source>
        <dbReference type="ARBA" id="ARBA00038076"/>
    </source>
</evidence>
<keyword evidence="2" id="KW-1003">Cell membrane</keyword>
<name>A0ABW2SQM2_9ACTO</name>
<dbReference type="RefSeq" id="WP_380976017.1">
    <property type="nucleotide sequence ID" value="NZ_JBHTEF010000001.1"/>
</dbReference>
<evidence type="ECO:0000256" key="1">
    <source>
        <dbReference type="ARBA" id="ARBA00004651"/>
    </source>
</evidence>
<evidence type="ECO:0000259" key="9">
    <source>
        <dbReference type="Pfam" id="PF02687"/>
    </source>
</evidence>
<dbReference type="InterPro" id="IPR025857">
    <property type="entry name" value="MacB_PCD"/>
</dbReference>
<dbReference type="EMBL" id="JBHTEF010000001">
    <property type="protein sequence ID" value="MFC7582144.1"/>
    <property type="molecule type" value="Genomic_DNA"/>
</dbReference>
<comment type="caution">
    <text evidence="11">The sequence shown here is derived from an EMBL/GenBank/DDBJ whole genome shotgun (WGS) entry which is preliminary data.</text>
</comment>
<dbReference type="InterPro" id="IPR003838">
    <property type="entry name" value="ABC3_permease_C"/>
</dbReference>
<keyword evidence="4 8" id="KW-1133">Transmembrane helix</keyword>
<comment type="similarity">
    <text evidence="6">Belongs to the ABC-4 integral membrane protein family.</text>
</comment>
<keyword evidence="3 8" id="KW-0812">Transmembrane</keyword>
<feature type="compositionally biased region" description="Acidic residues" evidence="7">
    <location>
        <begin position="107"/>
        <end position="116"/>
    </location>
</feature>
<feature type="transmembrane region" description="Helical" evidence="8">
    <location>
        <begin position="437"/>
        <end position="463"/>
    </location>
</feature>
<feature type="transmembrane region" description="Helical" evidence="8">
    <location>
        <begin position="390"/>
        <end position="417"/>
    </location>
</feature>
<proteinExistence type="inferred from homology"/>
<feature type="transmembrane region" description="Helical" evidence="8">
    <location>
        <begin position="25"/>
        <end position="46"/>
    </location>
</feature>
<dbReference type="Proteomes" id="UP001596527">
    <property type="component" value="Unassembled WGS sequence"/>
</dbReference>
<evidence type="ECO:0000256" key="5">
    <source>
        <dbReference type="ARBA" id="ARBA00023136"/>
    </source>
</evidence>
<dbReference type="InterPro" id="IPR050250">
    <property type="entry name" value="Macrolide_Exporter_MacB"/>
</dbReference>
<evidence type="ECO:0000313" key="12">
    <source>
        <dbReference type="Proteomes" id="UP001596527"/>
    </source>
</evidence>
<feature type="domain" description="MacB-like periplasmic core" evidence="10">
    <location>
        <begin position="26"/>
        <end position="308"/>
    </location>
</feature>
<evidence type="ECO:0000259" key="10">
    <source>
        <dbReference type="Pfam" id="PF12704"/>
    </source>
</evidence>
<dbReference type="Pfam" id="PF12704">
    <property type="entry name" value="MacB_PCD"/>
    <property type="match status" value="1"/>
</dbReference>
<protein>
    <submittedName>
        <fullName evidence="11">ABC transporter permease</fullName>
    </submittedName>
</protein>
<evidence type="ECO:0000256" key="7">
    <source>
        <dbReference type="SAM" id="MobiDB-lite"/>
    </source>
</evidence>
<keyword evidence="12" id="KW-1185">Reference proteome</keyword>
<evidence type="ECO:0000256" key="4">
    <source>
        <dbReference type="ARBA" id="ARBA00022989"/>
    </source>
</evidence>
<evidence type="ECO:0000313" key="11">
    <source>
        <dbReference type="EMBL" id="MFC7582144.1"/>
    </source>
</evidence>
<keyword evidence="5 8" id="KW-0472">Membrane</keyword>
<organism evidence="11 12">
    <name type="scientific">Schaalia naturae</name>
    <dbReference type="NCBI Taxonomy" id="635203"/>
    <lineage>
        <taxon>Bacteria</taxon>
        <taxon>Bacillati</taxon>
        <taxon>Actinomycetota</taxon>
        <taxon>Actinomycetes</taxon>
        <taxon>Actinomycetales</taxon>
        <taxon>Actinomycetaceae</taxon>
        <taxon>Schaalia</taxon>
    </lineage>
</organism>
<sequence>MNVLTQIVGALVEAWGEVRVQKARVILSLVGVVAAVAAMSTVIAMGDLIVQSNQEMQDAYSGRAVTLTLSATQQSSDGSSEGAGGGGVVFSSDGAAQQIAVPGTGEDTGDGSDPDAQDTGWSPEATGVVNDPLGGAMVTVADRFQIPYWSRLESGSLRIREVEELSTSGTFRGVPMAPPQNGYSSPQVLAVDPDYQVIYRLELAAGRWLSSGDVNQRATPVVINSVMWEYFGSPDIRQPLVLQTLGDTHEQLRVVGVVQATSEWDQPTVYMPYDSWKLMQPADPSQAAPTGNAQMIVWAGEDQADQARQVLPSALGAVLGEGWSVDVYGGEQWDAGQDEMATIRLIVMVIGAIVITLGALGLLNVSIVTVRQRIREIGIRRAVGASARRVFFSVFMESVVATFAAGVIGVGLAILVLRVLPMESMGIYLQDQPPFPMSAAVAGVGIASAVGALCGIIPAFAAVRVRPIDAIRY</sequence>
<gene>
    <name evidence="11" type="ORF">ACFQWG_13170</name>
</gene>
<reference evidence="12" key="1">
    <citation type="journal article" date="2019" name="Int. J. Syst. Evol. Microbiol.">
        <title>The Global Catalogue of Microorganisms (GCM) 10K type strain sequencing project: providing services to taxonomists for standard genome sequencing and annotation.</title>
        <authorList>
            <consortium name="The Broad Institute Genomics Platform"/>
            <consortium name="The Broad Institute Genome Sequencing Center for Infectious Disease"/>
            <person name="Wu L."/>
            <person name="Ma J."/>
        </authorList>
    </citation>
    <scope>NUCLEOTIDE SEQUENCE [LARGE SCALE GENOMIC DNA]</scope>
    <source>
        <strain evidence="12">CCUG 56698</strain>
    </source>
</reference>
<comment type="subcellular location">
    <subcellularLocation>
        <location evidence="1">Cell membrane</location>
        <topology evidence="1">Multi-pass membrane protein</topology>
    </subcellularLocation>
</comment>
<evidence type="ECO:0000256" key="3">
    <source>
        <dbReference type="ARBA" id="ARBA00022692"/>
    </source>
</evidence>
<dbReference type="PANTHER" id="PTHR30572">
    <property type="entry name" value="MEMBRANE COMPONENT OF TRANSPORTER-RELATED"/>
    <property type="match status" value="1"/>
</dbReference>
<feature type="domain" description="ABC3 transporter permease C-terminal" evidence="9">
    <location>
        <begin position="348"/>
        <end position="464"/>
    </location>
</feature>